<dbReference type="PROSITE" id="PS50293">
    <property type="entry name" value="TPR_REGION"/>
    <property type="match status" value="1"/>
</dbReference>
<dbReference type="Gene3D" id="1.25.40.10">
    <property type="entry name" value="Tetratricopeptide repeat domain"/>
    <property type="match status" value="2"/>
</dbReference>
<evidence type="ECO:0000313" key="4">
    <source>
        <dbReference type="EMBL" id="MBB3839710.1"/>
    </source>
</evidence>
<feature type="repeat" description="TPR" evidence="3">
    <location>
        <begin position="125"/>
        <end position="158"/>
    </location>
</feature>
<dbReference type="PANTHER" id="PTHR44858:SF1">
    <property type="entry name" value="UDP-N-ACETYLGLUCOSAMINE--PEPTIDE N-ACETYLGLUCOSAMINYLTRANSFERASE SPINDLY-RELATED"/>
    <property type="match status" value="1"/>
</dbReference>
<dbReference type="EMBL" id="JACIBY010000007">
    <property type="protein sequence ID" value="MBB3839710.1"/>
    <property type="molecule type" value="Genomic_DNA"/>
</dbReference>
<dbReference type="InterPro" id="IPR019734">
    <property type="entry name" value="TPR_rpt"/>
</dbReference>
<dbReference type="RefSeq" id="WP_183976199.1">
    <property type="nucleotide sequence ID" value="NZ_JACIBY010000007.1"/>
</dbReference>
<feature type="repeat" description="TPR" evidence="3">
    <location>
        <begin position="159"/>
        <end position="192"/>
    </location>
</feature>
<proteinExistence type="predicted"/>
<dbReference type="PROSITE" id="PS51257">
    <property type="entry name" value="PROKAR_LIPOPROTEIN"/>
    <property type="match status" value="1"/>
</dbReference>
<dbReference type="Proteomes" id="UP000541352">
    <property type="component" value="Unassembled WGS sequence"/>
</dbReference>
<comment type="caution">
    <text evidence="4">The sequence shown here is derived from an EMBL/GenBank/DDBJ whole genome shotgun (WGS) entry which is preliminary data.</text>
</comment>
<dbReference type="SMART" id="SM00028">
    <property type="entry name" value="TPR"/>
    <property type="match status" value="5"/>
</dbReference>
<keyword evidence="5" id="KW-1185">Reference proteome</keyword>
<gene>
    <name evidence="4" type="ORF">FHS57_003719</name>
</gene>
<organism evidence="4 5">
    <name type="scientific">Runella defluvii</name>
    <dbReference type="NCBI Taxonomy" id="370973"/>
    <lineage>
        <taxon>Bacteria</taxon>
        <taxon>Pseudomonadati</taxon>
        <taxon>Bacteroidota</taxon>
        <taxon>Cytophagia</taxon>
        <taxon>Cytophagales</taxon>
        <taxon>Spirosomataceae</taxon>
        <taxon>Runella</taxon>
    </lineage>
</organism>
<feature type="repeat" description="TPR" evidence="3">
    <location>
        <begin position="57"/>
        <end position="90"/>
    </location>
</feature>
<dbReference type="InterPro" id="IPR050498">
    <property type="entry name" value="Ycf3"/>
</dbReference>
<keyword evidence="2 3" id="KW-0802">TPR repeat</keyword>
<dbReference type="PANTHER" id="PTHR44858">
    <property type="entry name" value="TETRATRICOPEPTIDE REPEAT PROTEIN 6"/>
    <property type="match status" value="1"/>
</dbReference>
<name>A0A7W5ZN12_9BACT</name>
<evidence type="ECO:0000256" key="3">
    <source>
        <dbReference type="PROSITE-ProRule" id="PRU00339"/>
    </source>
</evidence>
<feature type="repeat" description="TPR" evidence="3">
    <location>
        <begin position="23"/>
        <end position="56"/>
    </location>
</feature>
<accession>A0A7W5ZN12</accession>
<evidence type="ECO:0000256" key="1">
    <source>
        <dbReference type="ARBA" id="ARBA00022737"/>
    </source>
</evidence>
<protein>
    <submittedName>
        <fullName evidence="4">Tetratricopeptide (TPR) repeat protein</fullName>
    </submittedName>
</protein>
<evidence type="ECO:0000256" key="2">
    <source>
        <dbReference type="ARBA" id="ARBA00022803"/>
    </source>
</evidence>
<dbReference type="Pfam" id="PF13181">
    <property type="entry name" value="TPR_8"/>
    <property type="match status" value="2"/>
</dbReference>
<keyword evidence="1" id="KW-0677">Repeat</keyword>
<dbReference type="Pfam" id="PF13414">
    <property type="entry name" value="TPR_11"/>
    <property type="match status" value="1"/>
</dbReference>
<dbReference type="InterPro" id="IPR011990">
    <property type="entry name" value="TPR-like_helical_dom_sf"/>
</dbReference>
<evidence type="ECO:0000313" key="5">
    <source>
        <dbReference type="Proteomes" id="UP000541352"/>
    </source>
</evidence>
<dbReference type="PROSITE" id="PS50005">
    <property type="entry name" value="TPR"/>
    <property type="match status" value="5"/>
</dbReference>
<dbReference type="SUPFAM" id="SSF48439">
    <property type="entry name" value="Protein prenylyltransferase"/>
    <property type="match status" value="1"/>
</dbReference>
<reference evidence="4 5" key="1">
    <citation type="submission" date="2020-08" db="EMBL/GenBank/DDBJ databases">
        <title>Genomic Encyclopedia of Type Strains, Phase IV (KMG-IV): sequencing the most valuable type-strain genomes for metagenomic binning, comparative biology and taxonomic classification.</title>
        <authorList>
            <person name="Goeker M."/>
        </authorList>
    </citation>
    <scope>NUCLEOTIDE SEQUENCE [LARGE SCALE GENOMIC DNA]</scope>
    <source>
        <strain evidence="4 5">DSM 17976</strain>
    </source>
</reference>
<sequence>MKYLITITLGVLVVLFQACSFSSEGMLEKGKELMKEGKFSEALPFLNKAIERDNGNFEALNARGVVYYELKEFQNALLDYEQALKVKPDYYRPYYNRAMLKVAQNDTEGALKDYAEAIRLEDKNAELFVNRGQLLAAMGQMDGALNDFDKAIGLDSKNALAYYNKGNIIFQKGDFKGAVIQFENAVKSDAKFGKAFHALGVAQLMEQQKEAGCLNLKQADKLGYPAAKEALEQNCK</sequence>
<feature type="repeat" description="TPR" evidence="3">
    <location>
        <begin position="91"/>
        <end position="124"/>
    </location>
</feature>
<dbReference type="Pfam" id="PF00515">
    <property type="entry name" value="TPR_1"/>
    <property type="match status" value="1"/>
</dbReference>
<dbReference type="AlphaFoldDB" id="A0A7W5ZN12"/>